<keyword evidence="1" id="KW-0540">Nuclease</keyword>
<proteinExistence type="predicted"/>
<gene>
    <name evidence="1" type="ORF">phiKT_0008</name>
</gene>
<dbReference type="KEGG" id="vg:14012089"/>
<evidence type="ECO:0000313" key="2">
    <source>
        <dbReference type="Proteomes" id="UP000009054"/>
    </source>
</evidence>
<dbReference type="GO" id="GO:0004527">
    <property type="term" value="F:exonuclease activity"/>
    <property type="evidence" value="ECO:0007669"/>
    <property type="project" value="UniProtKB-KW"/>
</dbReference>
<evidence type="ECO:0000313" key="1">
    <source>
        <dbReference type="EMBL" id="AEZ65091.1"/>
    </source>
</evidence>
<reference evidence="1 2" key="1">
    <citation type="submission" date="2011-10" db="EMBL/GenBank/DDBJ databases">
        <authorList>
            <person name="Tarasyan K.K."/>
            <person name="Kulikov E.E."/>
            <person name="Letarov A.V."/>
        </authorList>
    </citation>
    <scope>NUCLEOTIDE SEQUENCE [LARGE SCALE GENOMIC DNA]</scope>
</reference>
<dbReference type="InterPro" id="IPR029060">
    <property type="entry name" value="PIN-like_dom_sf"/>
</dbReference>
<protein>
    <submittedName>
        <fullName evidence="1">5'-3' exonuclease</fullName>
    </submittedName>
</protein>
<accession>H6VUA3</accession>
<dbReference type="EMBL" id="JN882298">
    <property type="protein sequence ID" value="AEZ65091.1"/>
    <property type="molecule type" value="Genomic_DNA"/>
</dbReference>
<dbReference type="SUPFAM" id="SSF88723">
    <property type="entry name" value="PIN domain-like"/>
    <property type="match status" value="1"/>
</dbReference>
<name>H6VUA3_BPPKT</name>
<dbReference type="OrthoDB" id="6588at10239"/>
<organismHost>
    <name type="scientific">Escherichia coli</name>
    <dbReference type="NCBI Taxonomy" id="562"/>
</organismHost>
<dbReference type="RefSeq" id="YP_007006591.1">
    <property type="nucleotide sequence ID" value="NC_019520.1"/>
</dbReference>
<keyword evidence="2" id="KW-1185">Reference proteome</keyword>
<dbReference type="InterPro" id="IPR036279">
    <property type="entry name" value="5-3_exonuclease_C_sf"/>
</dbReference>
<keyword evidence="1" id="KW-0378">Hydrolase</keyword>
<dbReference type="SUPFAM" id="SSF47807">
    <property type="entry name" value="5' to 3' exonuclease, C-terminal subdomain"/>
    <property type="match status" value="1"/>
</dbReference>
<dbReference type="Proteomes" id="UP000009054">
    <property type="component" value="Segment"/>
</dbReference>
<sequence>MTKFKLPKDLGSMVQPEPVSIVPEMVKGRRCHIDGDYLAYFAAGGENMPVSICRQVVRERAEKFRVMTGSESILLQLSDNRCTKGDRVFISTTQPYQGQRLSGKKPGNWQATREYIDSGAHGIPMKVWKTREADDGAAYCAETQSGGLDAICTKDKDWRMFAGLHCIWDTFQLVQVNPGDFRVDGPAPVKDKNGKTPLQKYYGHFFFWQQMLYGDTADHIPGIHGIGEATAAQLLLDCTNNAEAFDVVADIYRKKKREEWSDYMVEQAALLWMRTDRHADLLDFLKIFPEDEEIIIAAEKMRQRVLEDKATLESILKGYSHK</sequence>
<dbReference type="Gene3D" id="1.10.150.20">
    <property type="entry name" value="5' to 3' exonuclease, C-terminal subdomain"/>
    <property type="match status" value="1"/>
</dbReference>
<organism evidence="1 2">
    <name type="scientific">Escherichia phage phiKT</name>
    <dbReference type="NCBI Taxonomy" id="1141519"/>
    <lineage>
        <taxon>Viruses</taxon>
        <taxon>Duplodnaviria</taxon>
        <taxon>Heunggongvirae</taxon>
        <taxon>Uroviricota</taxon>
        <taxon>Caudoviricetes</taxon>
        <taxon>Autographivirales</taxon>
        <taxon>Autonotataviridae</taxon>
        <taxon>Ermolevavirus</taxon>
        <taxon>Ermolevavirus PhiKT</taxon>
    </lineage>
</organism>
<dbReference type="GeneID" id="14012089"/>
<keyword evidence="1" id="KW-0269">Exonuclease</keyword>